<dbReference type="Gene3D" id="3.30.530.20">
    <property type="match status" value="1"/>
</dbReference>
<evidence type="ECO:0000256" key="1">
    <source>
        <dbReference type="ARBA" id="ARBA00006817"/>
    </source>
</evidence>
<dbReference type="AlphaFoldDB" id="A0A0B5GUI7"/>
<name>A0A0B5GUI7_9THEM</name>
<dbReference type="SUPFAM" id="SSF55961">
    <property type="entry name" value="Bet v1-like"/>
    <property type="match status" value="1"/>
</dbReference>
<dbReference type="InterPro" id="IPR023393">
    <property type="entry name" value="START-like_dom_sf"/>
</dbReference>
<comment type="similarity">
    <text evidence="1">Belongs to the AHA1 family.</text>
</comment>
<dbReference type="InterPro" id="IPR013538">
    <property type="entry name" value="ASHA1/2-like_C"/>
</dbReference>
<evidence type="ECO:0000313" key="3">
    <source>
        <dbReference type="EMBL" id="AJF34538.1"/>
    </source>
</evidence>
<dbReference type="EMBL" id="KP239990">
    <property type="protein sequence ID" value="AJF34538.1"/>
    <property type="molecule type" value="Genomic_DNA"/>
</dbReference>
<accession>A0A0B5GUI7</accession>
<feature type="domain" description="Activator of Hsp90 ATPase homologue 1/2-like C-terminal" evidence="2">
    <location>
        <begin position="20"/>
        <end position="140"/>
    </location>
</feature>
<organism evidence="3">
    <name type="scientific">Thermotoga sp. TBXY761</name>
    <dbReference type="NCBI Taxonomy" id="1244084"/>
    <lineage>
        <taxon>Bacteria</taxon>
        <taxon>Thermotogati</taxon>
        <taxon>Thermotogota</taxon>
        <taxon>Thermotogae</taxon>
        <taxon>Thermotogales</taxon>
        <taxon>Thermotogaceae</taxon>
        <taxon>Thermotoga</taxon>
    </lineage>
</organism>
<proteinExistence type="inferred from homology"/>
<reference evidence="3" key="1">
    <citation type="journal article" date="2014" name="ISME J.">
        <title>Evidence for extensive gene flow and Thermotoga subpopulations in subsurface and marine environments.</title>
        <authorList>
            <person name="Nesbo C.L."/>
            <person name="S Swithers K."/>
            <person name="Dahle H."/>
            <person name="Haverkamp T.H."/>
            <person name="Birkeland N.K."/>
            <person name="Sokolova T."/>
            <person name="Kublanov I."/>
            <person name="Zhaxybayeva O."/>
        </authorList>
    </citation>
    <scope>NUCLEOTIDE SEQUENCE</scope>
    <source>
        <strain evidence="3">TBXY761</strain>
    </source>
</reference>
<dbReference type="CDD" id="cd07814">
    <property type="entry name" value="SRPBCC_CalC_Aha1-like"/>
    <property type="match status" value="1"/>
</dbReference>
<protein>
    <submittedName>
        <fullName evidence="3">Activator of Hsp90 ATPase 1 family protein</fullName>
    </submittedName>
</protein>
<evidence type="ECO:0000259" key="2">
    <source>
        <dbReference type="Pfam" id="PF08327"/>
    </source>
</evidence>
<sequence length="156" mass="18230">MSTGGRRMKIPPTTAGVHIRAPLEKVWRVFVNENGWDGWFTDGMKMELKEGGKIFFRWFRKTFGEEVTDEGIIHRLEPPNLIEFSWNTYEDGFRSRVKMEFFSSSYNGTWVQVEDHTIVLNEEDMKIKLECAVGWGEMLTLAKIWIEYGISTLENP</sequence>
<dbReference type="Pfam" id="PF08327">
    <property type="entry name" value="AHSA1"/>
    <property type="match status" value="1"/>
</dbReference>